<dbReference type="EMBL" id="VTPC01066035">
    <property type="protein sequence ID" value="KAF2889498.1"/>
    <property type="molecule type" value="Genomic_DNA"/>
</dbReference>
<proteinExistence type="predicted"/>
<keyword evidence="3" id="KW-0805">Transcription regulation</keyword>
<reference evidence="8" key="1">
    <citation type="submission" date="2019-08" db="EMBL/GenBank/DDBJ databases">
        <title>The genome of the North American firefly Photinus pyralis.</title>
        <authorList>
            <consortium name="Photinus pyralis genome working group"/>
            <person name="Fallon T.R."/>
            <person name="Sander Lower S.E."/>
            <person name="Weng J.-K."/>
        </authorList>
    </citation>
    <scope>NUCLEOTIDE SEQUENCE</scope>
    <source>
        <strain evidence="8">TRF0915ILg1</strain>
        <tissue evidence="8">Whole body</tissue>
    </source>
</reference>
<dbReference type="GO" id="GO:0003677">
    <property type="term" value="F:DNA binding"/>
    <property type="evidence" value="ECO:0007669"/>
    <property type="project" value="UniProtKB-KW"/>
</dbReference>
<dbReference type="Proteomes" id="UP000801492">
    <property type="component" value="Unassembled WGS sequence"/>
</dbReference>
<evidence type="ECO:0000256" key="2">
    <source>
        <dbReference type="ARBA" id="ARBA00016807"/>
    </source>
</evidence>
<comment type="caution">
    <text evidence="8">The sequence shown here is derived from an EMBL/GenBank/DDBJ whole genome shotgun (WGS) entry which is preliminary data.</text>
</comment>
<comment type="function">
    <text evidence="6">Involved in transvection phenomena (= synapsis-dependent gene expression), where the synaptic pairing of chromosomes carrying genes with which zeste interacts influences the expression of these genes. Zeste binds to DNA and stimulates transcription from a nearby promoter.</text>
</comment>
<dbReference type="PROSITE" id="PS51253">
    <property type="entry name" value="HTH_CENPB"/>
    <property type="match status" value="1"/>
</dbReference>
<dbReference type="AlphaFoldDB" id="A0A8K0G8P0"/>
<keyword evidence="5" id="KW-0804">Transcription</keyword>
<dbReference type="InterPro" id="IPR006600">
    <property type="entry name" value="HTH_CenpB_DNA-bd_dom"/>
</dbReference>
<accession>A0A8K0G8P0</accession>
<evidence type="ECO:0000256" key="1">
    <source>
        <dbReference type="ARBA" id="ARBA00011764"/>
    </source>
</evidence>
<name>A0A8K0G8P0_IGNLU</name>
<evidence type="ECO:0000313" key="9">
    <source>
        <dbReference type="Proteomes" id="UP000801492"/>
    </source>
</evidence>
<evidence type="ECO:0000313" key="8">
    <source>
        <dbReference type="EMBL" id="KAF2889498.1"/>
    </source>
</evidence>
<evidence type="ECO:0000256" key="5">
    <source>
        <dbReference type="ARBA" id="ARBA00023163"/>
    </source>
</evidence>
<dbReference type="OrthoDB" id="6763911at2759"/>
<evidence type="ECO:0000256" key="4">
    <source>
        <dbReference type="ARBA" id="ARBA00023125"/>
    </source>
</evidence>
<dbReference type="Pfam" id="PF13873">
    <property type="entry name" value="Myb_DNA-bind_5"/>
    <property type="match status" value="1"/>
</dbReference>
<keyword evidence="9" id="KW-1185">Reference proteome</keyword>
<feature type="domain" description="HTH CENPB-type" evidence="7">
    <location>
        <begin position="1"/>
        <end position="27"/>
    </location>
</feature>
<gene>
    <name evidence="8" type="ORF">ILUMI_16675</name>
</gene>
<comment type="subunit">
    <text evidence="1">Self-associates forming complexes of several hundred monomers.</text>
</comment>
<dbReference type="InterPro" id="IPR028002">
    <property type="entry name" value="Myb_DNA-bind_5"/>
</dbReference>
<evidence type="ECO:0000256" key="6">
    <source>
        <dbReference type="ARBA" id="ARBA00025466"/>
    </source>
</evidence>
<sequence length="375" mass="42732">QPRSPGLYITDGWLTRWKNRHGIVYKKLHGEKQDADEHGARDWIQRTWPEVLAKYRRGDIYNMDETGLYYRATPNYCMVFKNESDEGKGTANEIAKQISVLDAIRMADSAWGRVTPQCIANCFKISGMAPQFNEPAPPVSEVTVDLDIREGVEIDCDVPVHREMDLDEIANSVVIAEKDSTCESDEDDVPVERVPVTRNDVIGAIGVLRRAVEENGLEEQFPVLRKLEVSLENVFPTLYQHNDIRSTETPARKRKMKTSGTQYELYVEMLESNAYFRENKITPDHPNDVSEGWEMLIKHLNASRGPQKTLPKWKSVFADWKSQVRKRARLIQNVAKETGNKDEPDKDLTELEKKLSYLTGDVVVEGIAGVPEIDI</sequence>
<evidence type="ECO:0000259" key="7">
    <source>
        <dbReference type="PROSITE" id="PS51253"/>
    </source>
</evidence>
<keyword evidence="4" id="KW-0238">DNA-binding</keyword>
<evidence type="ECO:0000256" key="3">
    <source>
        <dbReference type="ARBA" id="ARBA00023015"/>
    </source>
</evidence>
<protein>
    <recommendedName>
        <fullName evidence="2">Regulatory protein zeste</fullName>
    </recommendedName>
</protein>
<organism evidence="8 9">
    <name type="scientific">Ignelater luminosus</name>
    <name type="common">Cucubano</name>
    <name type="synonym">Pyrophorus luminosus</name>
    <dbReference type="NCBI Taxonomy" id="2038154"/>
    <lineage>
        <taxon>Eukaryota</taxon>
        <taxon>Metazoa</taxon>
        <taxon>Ecdysozoa</taxon>
        <taxon>Arthropoda</taxon>
        <taxon>Hexapoda</taxon>
        <taxon>Insecta</taxon>
        <taxon>Pterygota</taxon>
        <taxon>Neoptera</taxon>
        <taxon>Endopterygota</taxon>
        <taxon>Coleoptera</taxon>
        <taxon>Polyphaga</taxon>
        <taxon>Elateriformia</taxon>
        <taxon>Elateroidea</taxon>
        <taxon>Elateridae</taxon>
        <taxon>Agrypninae</taxon>
        <taxon>Pyrophorini</taxon>
        <taxon>Ignelater</taxon>
    </lineage>
</organism>
<feature type="non-terminal residue" evidence="8">
    <location>
        <position position="375"/>
    </location>
</feature>